<evidence type="ECO:0000259" key="7">
    <source>
        <dbReference type="PROSITE" id="PS51123"/>
    </source>
</evidence>
<dbReference type="SUPFAM" id="SSF103088">
    <property type="entry name" value="OmpA-like"/>
    <property type="match status" value="1"/>
</dbReference>
<dbReference type="InterPro" id="IPR036737">
    <property type="entry name" value="OmpA-like_sf"/>
</dbReference>
<dbReference type="InterPro" id="IPR050330">
    <property type="entry name" value="Bact_OuterMem_StrucFunc"/>
</dbReference>
<keyword evidence="2 4" id="KW-0472">Membrane</keyword>
<dbReference type="AlphaFoldDB" id="A0A426VGX9"/>
<evidence type="ECO:0000256" key="3">
    <source>
        <dbReference type="ARBA" id="ARBA00023237"/>
    </source>
</evidence>
<proteinExistence type="predicted"/>
<evidence type="ECO:0000256" key="6">
    <source>
        <dbReference type="SAM" id="SignalP"/>
    </source>
</evidence>
<dbReference type="Gene3D" id="3.30.1330.60">
    <property type="entry name" value="OmpA-like domain"/>
    <property type="match status" value="1"/>
</dbReference>
<name>A0A426VGX9_9BURK</name>
<keyword evidence="9" id="KW-1185">Reference proteome</keyword>
<sequence length="200" mass="20640">MNRPLTPESHAARRILAACLLTAALGASPAWAQDAAPAPADAGAAAGPVDVGTTVPDAASVKEGLFPEDACKELEANGFKCMGFKPAIKYSLPASSFALGSAVLPELLKRQLDVFADVLRGKRGSSGRQVKIVGHADASGSQAGNLSLSQRRAESVRAYLVQKGADGGMLEAVGLGSTDPKNKADPYSSENRRVEIGRAK</sequence>
<evidence type="ECO:0000256" key="5">
    <source>
        <dbReference type="SAM" id="MobiDB-lite"/>
    </source>
</evidence>
<dbReference type="CDD" id="cd07185">
    <property type="entry name" value="OmpA_C-like"/>
    <property type="match status" value="1"/>
</dbReference>
<dbReference type="InterPro" id="IPR006664">
    <property type="entry name" value="OMP_bac"/>
</dbReference>
<dbReference type="RefSeq" id="WP_125241295.1">
    <property type="nucleotide sequence ID" value="NZ_RSED01000001.1"/>
</dbReference>
<comment type="subcellular location">
    <subcellularLocation>
        <location evidence="1">Cell outer membrane</location>
    </subcellularLocation>
</comment>
<accession>A0A426VGX9</accession>
<organism evidence="8 9">
    <name type="scientific">Aquabacterium soli</name>
    <dbReference type="NCBI Taxonomy" id="2493092"/>
    <lineage>
        <taxon>Bacteria</taxon>
        <taxon>Pseudomonadati</taxon>
        <taxon>Pseudomonadota</taxon>
        <taxon>Betaproteobacteria</taxon>
        <taxon>Burkholderiales</taxon>
        <taxon>Aquabacterium</taxon>
    </lineage>
</organism>
<evidence type="ECO:0000313" key="9">
    <source>
        <dbReference type="Proteomes" id="UP000269265"/>
    </source>
</evidence>
<feature type="signal peptide" evidence="6">
    <location>
        <begin position="1"/>
        <end position="32"/>
    </location>
</feature>
<evidence type="ECO:0000256" key="1">
    <source>
        <dbReference type="ARBA" id="ARBA00004442"/>
    </source>
</evidence>
<dbReference type="InterPro" id="IPR006665">
    <property type="entry name" value="OmpA-like"/>
</dbReference>
<feature type="region of interest" description="Disordered" evidence="5">
    <location>
        <begin position="171"/>
        <end position="200"/>
    </location>
</feature>
<keyword evidence="6" id="KW-0732">Signal</keyword>
<keyword evidence="3" id="KW-0998">Cell outer membrane</keyword>
<comment type="caution">
    <text evidence="8">The sequence shown here is derived from an EMBL/GenBank/DDBJ whole genome shotgun (WGS) entry which is preliminary data.</text>
</comment>
<dbReference type="PROSITE" id="PS51123">
    <property type="entry name" value="OMPA_2"/>
    <property type="match status" value="1"/>
</dbReference>
<protein>
    <submittedName>
        <fullName evidence="8">OmpA family protein</fullName>
    </submittedName>
</protein>
<dbReference type="PRINTS" id="PR01021">
    <property type="entry name" value="OMPADOMAIN"/>
</dbReference>
<feature type="compositionally biased region" description="Basic and acidic residues" evidence="5">
    <location>
        <begin position="180"/>
        <end position="200"/>
    </location>
</feature>
<evidence type="ECO:0000256" key="2">
    <source>
        <dbReference type="ARBA" id="ARBA00023136"/>
    </source>
</evidence>
<dbReference type="Pfam" id="PF00691">
    <property type="entry name" value="OmpA"/>
    <property type="match status" value="1"/>
</dbReference>
<dbReference type="PANTHER" id="PTHR30329:SF21">
    <property type="entry name" value="LIPOPROTEIN YIAD-RELATED"/>
    <property type="match status" value="1"/>
</dbReference>
<dbReference type="PANTHER" id="PTHR30329">
    <property type="entry name" value="STATOR ELEMENT OF FLAGELLAR MOTOR COMPLEX"/>
    <property type="match status" value="1"/>
</dbReference>
<reference evidence="8 9" key="1">
    <citation type="submission" date="2018-12" db="EMBL/GenBank/DDBJ databases">
        <title>The whole draft genome of Aquabacterium sp. SJQ9.</title>
        <authorList>
            <person name="Sun L."/>
            <person name="Gao X."/>
            <person name="Chen W."/>
            <person name="Huang K."/>
        </authorList>
    </citation>
    <scope>NUCLEOTIDE SEQUENCE [LARGE SCALE GENOMIC DNA]</scope>
    <source>
        <strain evidence="8 9">SJQ9</strain>
    </source>
</reference>
<dbReference type="Proteomes" id="UP000269265">
    <property type="component" value="Unassembled WGS sequence"/>
</dbReference>
<feature type="chain" id="PRO_5019374409" evidence="6">
    <location>
        <begin position="33"/>
        <end position="200"/>
    </location>
</feature>
<dbReference type="GO" id="GO:0009279">
    <property type="term" value="C:cell outer membrane"/>
    <property type="evidence" value="ECO:0007669"/>
    <property type="project" value="UniProtKB-SubCell"/>
</dbReference>
<dbReference type="OrthoDB" id="5360144at2"/>
<dbReference type="EMBL" id="RSED01000001">
    <property type="protein sequence ID" value="RRS06152.1"/>
    <property type="molecule type" value="Genomic_DNA"/>
</dbReference>
<evidence type="ECO:0000313" key="8">
    <source>
        <dbReference type="EMBL" id="RRS06152.1"/>
    </source>
</evidence>
<feature type="domain" description="OmpA-like" evidence="7">
    <location>
        <begin position="82"/>
        <end position="200"/>
    </location>
</feature>
<gene>
    <name evidence="8" type="ORF">EIP75_00695</name>
</gene>
<evidence type="ECO:0000256" key="4">
    <source>
        <dbReference type="PROSITE-ProRule" id="PRU00473"/>
    </source>
</evidence>